<evidence type="ECO:0000313" key="7">
    <source>
        <dbReference type="Ensembl" id="ENSCINP00000000608.3"/>
    </source>
</evidence>
<dbReference type="InterPro" id="IPR001680">
    <property type="entry name" value="WD40_rpt"/>
</dbReference>
<feature type="compositionally biased region" description="Acidic residues" evidence="5">
    <location>
        <begin position="589"/>
        <end position="600"/>
    </location>
</feature>
<accession>A0A1W2WCL4</accession>
<feature type="repeat" description="WD" evidence="4">
    <location>
        <begin position="111"/>
        <end position="143"/>
    </location>
</feature>
<dbReference type="HOGENOM" id="CLU_020516_1_0_1"/>
<keyword evidence="8" id="KW-1185">Reference proteome</keyword>
<dbReference type="InterPro" id="IPR052414">
    <property type="entry name" value="U3_snoRNA-assoc_WDR"/>
</dbReference>
<dbReference type="STRING" id="7719.ENSCINP00000000608"/>
<dbReference type="PANTHER" id="PTHR44267:SF1">
    <property type="entry name" value="WD REPEAT-CONTAINING PROTEIN 43"/>
    <property type="match status" value="1"/>
</dbReference>
<evidence type="ECO:0000256" key="5">
    <source>
        <dbReference type="SAM" id="MobiDB-lite"/>
    </source>
</evidence>
<dbReference type="GeneTree" id="ENSGT00940000171754"/>
<dbReference type="Pfam" id="PF04003">
    <property type="entry name" value="Utp12"/>
    <property type="match status" value="1"/>
</dbReference>
<dbReference type="InterPro" id="IPR007148">
    <property type="entry name" value="SSU_processome_Utp12"/>
</dbReference>
<evidence type="ECO:0000256" key="1">
    <source>
        <dbReference type="ARBA" id="ARBA00004123"/>
    </source>
</evidence>
<organism evidence="7 8">
    <name type="scientific">Ciona intestinalis</name>
    <name type="common">Transparent sea squirt</name>
    <name type="synonym">Ascidia intestinalis</name>
    <dbReference type="NCBI Taxonomy" id="7719"/>
    <lineage>
        <taxon>Eukaryota</taxon>
        <taxon>Metazoa</taxon>
        <taxon>Chordata</taxon>
        <taxon>Tunicata</taxon>
        <taxon>Ascidiacea</taxon>
        <taxon>Phlebobranchia</taxon>
        <taxon>Cionidae</taxon>
        <taxon>Ciona</taxon>
    </lineage>
</organism>
<protein>
    <submittedName>
        <fullName evidence="7">WD repeat-containing protein 43</fullName>
    </submittedName>
</protein>
<evidence type="ECO:0000259" key="6">
    <source>
        <dbReference type="Pfam" id="PF04003"/>
    </source>
</evidence>
<gene>
    <name evidence="7" type="primary">LOC100185508</name>
</gene>
<feature type="region of interest" description="Disordered" evidence="5">
    <location>
        <begin position="589"/>
        <end position="630"/>
    </location>
</feature>
<evidence type="ECO:0000256" key="4">
    <source>
        <dbReference type="PROSITE-ProRule" id="PRU00221"/>
    </source>
</evidence>
<evidence type="ECO:0000256" key="2">
    <source>
        <dbReference type="ARBA" id="ARBA00023242"/>
    </source>
</evidence>
<dbReference type="InterPro" id="IPR015943">
    <property type="entry name" value="WD40/YVTN_repeat-like_dom_sf"/>
</dbReference>
<reference evidence="7" key="2">
    <citation type="submission" date="2025-08" db="UniProtKB">
        <authorList>
            <consortium name="Ensembl"/>
        </authorList>
    </citation>
    <scope>IDENTIFICATION</scope>
</reference>
<dbReference type="PROSITE" id="PS50082">
    <property type="entry name" value="WD_REPEATS_2"/>
    <property type="match status" value="1"/>
</dbReference>
<keyword evidence="2" id="KW-0539">Nucleus</keyword>
<dbReference type="Proteomes" id="UP000008144">
    <property type="component" value="Unassembled WGS sequence"/>
</dbReference>
<dbReference type="InParanoid" id="F6WEC1"/>
<dbReference type="GeneID" id="100185508"/>
<dbReference type="GO" id="GO:0005730">
    <property type="term" value="C:nucleolus"/>
    <property type="evidence" value="ECO:0000318"/>
    <property type="project" value="GO_Central"/>
</dbReference>
<dbReference type="FunCoup" id="F6WEC1">
    <property type="interactions" value="404"/>
</dbReference>
<comment type="similarity">
    <text evidence="3">Belongs to the UTP5 family.</text>
</comment>
<evidence type="ECO:0000313" key="8">
    <source>
        <dbReference type="Proteomes" id="UP000008144"/>
    </source>
</evidence>
<dbReference type="AlphaFoldDB" id="F6WEC1"/>
<feature type="domain" description="Small-subunit processome Utp12" evidence="6">
    <location>
        <begin position="464"/>
        <end position="567"/>
    </location>
</feature>
<dbReference type="SMART" id="SM00320">
    <property type="entry name" value="WD40"/>
    <property type="match status" value="3"/>
</dbReference>
<dbReference type="GO" id="GO:0000462">
    <property type="term" value="P:maturation of SSU-rRNA from tricistronic rRNA transcript (SSU-rRNA, 5.8S rRNA, LSU-rRNA)"/>
    <property type="evidence" value="ECO:0000318"/>
    <property type="project" value="GO_Central"/>
</dbReference>
<dbReference type="PANTHER" id="PTHR44267">
    <property type="entry name" value="WD REPEAT-CONTAINING PROTEIN 43"/>
    <property type="match status" value="1"/>
</dbReference>
<proteinExistence type="inferred from homology"/>
<reference evidence="8" key="1">
    <citation type="journal article" date="2002" name="Science">
        <title>The draft genome of Ciona intestinalis: insights into chordate and vertebrate origins.</title>
        <authorList>
            <person name="Dehal P."/>
            <person name="Satou Y."/>
            <person name="Campbell R.K."/>
            <person name="Chapman J."/>
            <person name="Degnan B."/>
            <person name="De Tomaso A."/>
            <person name="Davidson B."/>
            <person name="Di Gregorio A."/>
            <person name="Gelpke M."/>
            <person name="Goodstein D.M."/>
            <person name="Harafuji N."/>
            <person name="Hastings K.E."/>
            <person name="Ho I."/>
            <person name="Hotta K."/>
            <person name="Huang W."/>
            <person name="Kawashima T."/>
            <person name="Lemaire P."/>
            <person name="Martinez D."/>
            <person name="Meinertzhagen I.A."/>
            <person name="Necula S."/>
            <person name="Nonaka M."/>
            <person name="Putnam N."/>
            <person name="Rash S."/>
            <person name="Saiga H."/>
            <person name="Satake M."/>
            <person name="Terry A."/>
            <person name="Yamada L."/>
            <person name="Wang H.G."/>
            <person name="Awazu S."/>
            <person name="Azumi K."/>
            <person name="Boore J."/>
            <person name="Branno M."/>
            <person name="Chin-Bow S."/>
            <person name="DeSantis R."/>
            <person name="Doyle S."/>
            <person name="Francino P."/>
            <person name="Keys D.N."/>
            <person name="Haga S."/>
            <person name="Hayashi H."/>
            <person name="Hino K."/>
            <person name="Imai K.S."/>
            <person name="Inaba K."/>
            <person name="Kano S."/>
            <person name="Kobayashi K."/>
            <person name="Kobayashi M."/>
            <person name="Lee B.I."/>
            <person name="Makabe K.W."/>
            <person name="Manohar C."/>
            <person name="Matassi G."/>
            <person name="Medina M."/>
            <person name="Mochizuki Y."/>
            <person name="Mount S."/>
            <person name="Morishita T."/>
            <person name="Miura S."/>
            <person name="Nakayama A."/>
            <person name="Nishizaka S."/>
            <person name="Nomoto H."/>
            <person name="Ohta F."/>
            <person name="Oishi K."/>
            <person name="Rigoutsos I."/>
            <person name="Sano M."/>
            <person name="Sasaki A."/>
            <person name="Sasakura Y."/>
            <person name="Shoguchi E."/>
            <person name="Shin-i T."/>
            <person name="Spagnuolo A."/>
            <person name="Stainier D."/>
            <person name="Suzuki M.M."/>
            <person name="Tassy O."/>
            <person name="Takatori N."/>
            <person name="Tokuoka M."/>
            <person name="Yagi K."/>
            <person name="Yoshizaki F."/>
            <person name="Wada S."/>
            <person name="Zhang C."/>
            <person name="Hyatt P.D."/>
            <person name="Larimer F."/>
            <person name="Detter C."/>
            <person name="Doggett N."/>
            <person name="Glavina T."/>
            <person name="Hawkins T."/>
            <person name="Richardson P."/>
            <person name="Lucas S."/>
            <person name="Kohara Y."/>
            <person name="Levine M."/>
            <person name="Satoh N."/>
            <person name="Rokhsar D.S."/>
        </authorList>
    </citation>
    <scope>NUCLEOTIDE SEQUENCE [LARGE SCALE GENOMIC DNA]</scope>
</reference>
<dbReference type="OMA" id="PCTALTW"/>
<reference evidence="7" key="3">
    <citation type="submission" date="2025-09" db="UniProtKB">
        <authorList>
            <consortium name="Ensembl"/>
        </authorList>
    </citation>
    <scope>IDENTIFICATION</scope>
</reference>
<dbReference type="KEGG" id="cin:100185508"/>
<dbReference type="OrthoDB" id="30195at2759"/>
<feature type="compositionally biased region" description="Acidic residues" evidence="5">
    <location>
        <begin position="607"/>
        <end position="630"/>
    </location>
</feature>
<name>F6WEC1_CIOIN</name>
<dbReference type="InterPro" id="IPR036322">
    <property type="entry name" value="WD40_repeat_dom_sf"/>
</dbReference>
<dbReference type="Gene3D" id="2.130.10.10">
    <property type="entry name" value="YVTN repeat-like/Quinoprotein amine dehydrogenase"/>
    <property type="match status" value="2"/>
</dbReference>
<sequence length="630" mass="70312">MAAVGRCKAAFSGEDKLALCSLDGVLHVWDVKSGVERHQFTPASHLTATFTCLSWKIAHHRNNDKLTTPKKKKARKSENISPHFEYIALGTEVGDALLYDNIAGDLVCKFTGGHNGRINDICWKSDDNTFFTCSNDHHIIEWDASHSKHKCKWKADKWEVHSIKVGPHCKTLLSAGKTIKLWSLKTKEVIRRFNGHLSPVISMLFVELPAKISSHDSTALEAVDETYFLSAASDGHALNAWQIRSTKPKKNAITTFSLPSDALMFDVLSPSSRDDPIYVLVTTLDGDVLVFSHTLNGPMKKPLTPIYNIRVVTPTAEQLSVISATFDKKNEDPVIVLAYGTTAGIAFETLKIKEHSGSEICLIREDPAQVHVLIEKDKLKLKEPLKNKENVTTIVPGVPGHNRLAVEKSGTKRKKNPSIGEAQLTLEERLTAMSVDTASPNGDYKAPPNADSLAILLSQGLQSNDRDVLNQVLQHSNDNLIRNTVRQVPINYVVSLLKELTERLKGTPEKCLIFMKWTRTTLSQHASYLMTLPEVVPLLTGLYQLISVRTQTHERLTKLEGKLDLIMTQIVSRKTTEKISEQPALFVVEEDSSDDHDEDINMMSPESFDEWDEGSEDEHETNEETIEMQG</sequence>
<comment type="subcellular location">
    <subcellularLocation>
        <location evidence="1">Nucleus</location>
    </subcellularLocation>
</comment>
<dbReference type="SUPFAM" id="SSF50978">
    <property type="entry name" value="WD40 repeat-like"/>
    <property type="match status" value="1"/>
</dbReference>
<dbReference type="RefSeq" id="XP_002128623.1">
    <property type="nucleotide sequence ID" value="XM_002128587.5"/>
</dbReference>
<dbReference type="Ensembl" id="ENSCINT00000000608.3">
    <property type="protein sequence ID" value="ENSCINP00000000608.3"/>
    <property type="gene ID" value="ENSCING00000000336.3"/>
</dbReference>
<accession>F6WEC1</accession>
<evidence type="ECO:0000256" key="3">
    <source>
        <dbReference type="ARBA" id="ARBA00038335"/>
    </source>
</evidence>
<dbReference type="Pfam" id="PF00400">
    <property type="entry name" value="WD40"/>
    <property type="match status" value="1"/>
</dbReference>
<keyword evidence="4" id="KW-0853">WD repeat</keyword>